<gene>
    <name evidence="1" type="ORF">Anapl_15275</name>
</gene>
<sequence>MEKCSLWKSYSCFCPLRLCHFSSCLVKRRPGRWCTSTLVMKKASLPQTDLFSFCCQPYSSLYLRQLN</sequence>
<organism evidence="1 2">
    <name type="scientific">Anas platyrhynchos</name>
    <name type="common">Mallard</name>
    <name type="synonym">Anas boschas</name>
    <dbReference type="NCBI Taxonomy" id="8839"/>
    <lineage>
        <taxon>Eukaryota</taxon>
        <taxon>Metazoa</taxon>
        <taxon>Chordata</taxon>
        <taxon>Craniata</taxon>
        <taxon>Vertebrata</taxon>
        <taxon>Euteleostomi</taxon>
        <taxon>Archelosauria</taxon>
        <taxon>Archosauria</taxon>
        <taxon>Dinosauria</taxon>
        <taxon>Saurischia</taxon>
        <taxon>Theropoda</taxon>
        <taxon>Coelurosauria</taxon>
        <taxon>Aves</taxon>
        <taxon>Neognathae</taxon>
        <taxon>Galloanserae</taxon>
        <taxon>Anseriformes</taxon>
        <taxon>Anatidae</taxon>
        <taxon>Anatinae</taxon>
        <taxon>Anas</taxon>
    </lineage>
</organism>
<proteinExistence type="predicted"/>
<protein>
    <submittedName>
        <fullName evidence="1">Uncharacterized protein</fullName>
    </submittedName>
</protein>
<dbReference type="EMBL" id="KB743923">
    <property type="protein sequence ID" value="EOA96608.1"/>
    <property type="molecule type" value="Genomic_DNA"/>
</dbReference>
<name>R0KTJ9_ANAPL</name>
<dbReference type="AlphaFoldDB" id="R0KTJ9"/>
<accession>R0KTJ9</accession>
<reference evidence="2" key="1">
    <citation type="journal article" date="2013" name="Nat. Genet.">
        <title>The duck genome and transcriptome provide insight into an avian influenza virus reservoir species.</title>
        <authorList>
            <person name="Huang Y."/>
            <person name="Li Y."/>
            <person name="Burt D.W."/>
            <person name="Chen H."/>
            <person name="Zhang Y."/>
            <person name="Qian W."/>
            <person name="Kim H."/>
            <person name="Gan S."/>
            <person name="Zhao Y."/>
            <person name="Li J."/>
            <person name="Yi K."/>
            <person name="Feng H."/>
            <person name="Zhu P."/>
            <person name="Li B."/>
            <person name="Liu Q."/>
            <person name="Fairley S."/>
            <person name="Magor K.E."/>
            <person name="Du Z."/>
            <person name="Hu X."/>
            <person name="Goodman L."/>
            <person name="Tafer H."/>
            <person name="Vignal A."/>
            <person name="Lee T."/>
            <person name="Kim K.W."/>
            <person name="Sheng Z."/>
            <person name="An Y."/>
            <person name="Searle S."/>
            <person name="Herrero J."/>
            <person name="Groenen M.A."/>
            <person name="Crooijmans R.P."/>
            <person name="Faraut T."/>
            <person name="Cai Q."/>
            <person name="Webster R.G."/>
            <person name="Aldridge J.R."/>
            <person name="Warren W.C."/>
            <person name="Bartschat S."/>
            <person name="Kehr S."/>
            <person name="Marz M."/>
            <person name="Stadler P.F."/>
            <person name="Smith J."/>
            <person name="Kraus R.H."/>
            <person name="Zhao Y."/>
            <person name="Ren L."/>
            <person name="Fei J."/>
            <person name="Morisson M."/>
            <person name="Kaiser P."/>
            <person name="Griffin D.K."/>
            <person name="Rao M."/>
            <person name="Pitel F."/>
            <person name="Wang J."/>
            <person name="Li N."/>
        </authorList>
    </citation>
    <scope>NUCLEOTIDE SEQUENCE [LARGE SCALE GENOMIC DNA]</scope>
</reference>
<keyword evidence="2" id="KW-1185">Reference proteome</keyword>
<evidence type="ECO:0000313" key="1">
    <source>
        <dbReference type="EMBL" id="EOA96608.1"/>
    </source>
</evidence>
<evidence type="ECO:0000313" key="2">
    <source>
        <dbReference type="Proteomes" id="UP000296049"/>
    </source>
</evidence>
<dbReference type="Proteomes" id="UP000296049">
    <property type="component" value="Unassembled WGS sequence"/>
</dbReference>